<gene>
    <name evidence="1" type="ORF">D0C36_09660</name>
</gene>
<proteinExistence type="predicted"/>
<dbReference type="PROSITE" id="PS51257">
    <property type="entry name" value="PROKAR_LIPOPROTEIN"/>
    <property type="match status" value="1"/>
</dbReference>
<sequence>MKKYLLFLAIGFALASCKKDSSNISSGLFGKWELRSRSGGFTGITTKYAAGNGEIYQFNGDSTYTFTEKDRLIGSGGFRINITSKEKDRQYGTIKFDGVDDDEMFTAKADTISIGTVYADGMISTYVKIK</sequence>
<reference evidence="1 2" key="1">
    <citation type="submission" date="2018-08" db="EMBL/GenBank/DDBJ databases">
        <title>Mucilaginibacter sp. MYSH2.</title>
        <authorList>
            <person name="Seo T."/>
        </authorList>
    </citation>
    <scope>NUCLEOTIDE SEQUENCE [LARGE SCALE GENOMIC DNA]</scope>
    <source>
        <strain evidence="1 2">MYSH2</strain>
    </source>
</reference>
<evidence type="ECO:0000313" key="2">
    <source>
        <dbReference type="Proteomes" id="UP000264217"/>
    </source>
</evidence>
<protein>
    <recommendedName>
        <fullName evidence="3">Lipocalin-like domain-containing protein</fullName>
    </recommendedName>
</protein>
<keyword evidence="2" id="KW-1185">Reference proteome</keyword>
<organism evidence="1 2">
    <name type="scientific">Mucilaginibacter conchicola</name>
    <dbReference type="NCBI Taxonomy" id="2303333"/>
    <lineage>
        <taxon>Bacteria</taxon>
        <taxon>Pseudomonadati</taxon>
        <taxon>Bacteroidota</taxon>
        <taxon>Sphingobacteriia</taxon>
        <taxon>Sphingobacteriales</taxon>
        <taxon>Sphingobacteriaceae</taxon>
        <taxon>Mucilaginibacter</taxon>
    </lineage>
</organism>
<dbReference type="Proteomes" id="UP000264217">
    <property type="component" value="Unassembled WGS sequence"/>
</dbReference>
<dbReference type="RefSeq" id="WP_117391430.1">
    <property type="nucleotide sequence ID" value="NZ_QWDC01000002.1"/>
</dbReference>
<name>A0A372NSZ6_9SPHI</name>
<evidence type="ECO:0008006" key="3">
    <source>
        <dbReference type="Google" id="ProtNLM"/>
    </source>
</evidence>
<dbReference type="OrthoDB" id="799247at2"/>
<accession>A0A372NSZ6</accession>
<dbReference type="EMBL" id="QWDC01000002">
    <property type="protein sequence ID" value="RFZ91717.1"/>
    <property type="molecule type" value="Genomic_DNA"/>
</dbReference>
<dbReference type="AlphaFoldDB" id="A0A372NSZ6"/>
<evidence type="ECO:0000313" key="1">
    <source>
        <dbReference type="EMBL" id="RFZ91717.1"/>
    </source>
</evidence>
<comment type="caution">
    <text evidence="1">The sequence shown here is derived from an EMBL/GenBank/DDBJ whole genome shotgun (WGS) entry which is preliminary data.</text>
</comment>